<sequence>MEKYMIEAVSIPEKSLVEQAFSHIHYSDAYKVTLPNELVCDVDSISRLFLTSSPSWVARLMKIRDKIVNLIGLKTSKQSDLQHITFEPGSQVGIFRVINRSSNEILMGEDDRHLNFRVSILLDDRNGMKCATVSTTVYYHNWLGRLYFFIVGRIHKLIVPSMLKSMMRNV</sequence>
<gene>
    <name evidence="1" type="ORF">CB4_02220</name>
</gene>
<dbReference type="Pfam" id="PF11066">
    <property type="entry name" value="DUF2867"/>
    <property type="match status" value="1"/>
</dbReference>
<dbReference type="KEGG" id="asoc:CB4_02220"/>
<dbReference type="InterPro" id="IPR021295">
    <property type="entry name" value="DUF2867"/>
</dbReference>
<dbReference type="EMBL" id="AP017312">
    <property type="protein sequence ID" value="BAU28046.1"/>
    <property type="molecule type" value="Genomic_DNA"/>
</dbReference>
<evidence type="ECO:0000313" key="1">
    <source>
        <dbReference type="EMBL" id="BAU28046.1"/>
    </source>
</evidence>
<organism evidence="1 2">
    <name type="scientific">Aneurinibacillus soli</name>
    <dbReference type="NCBI Taxonomy" id="1500254"/>
    <lineage>
        <taxon>Bacteria</taxon>
        <taxon>Bacillati</taxon>
        <taxon>Bacillota</taxon>
        <taxon>Bacilli</taxon>
        <taxon>Bacillales</taxon>
        <taxon>Paenibacillaceae</taxon>
        <taxon>Aneurinibacillus group</taxon>
        <taxon>Aneurinibacillus</taxon>
    </lineage>
</organism>
<dbReference type="RefSeq" id="WP_096465835.1">
    <property type="nucleotide sequence ID" value="NZ_AP017312.1"/>
</dbReference>
<protein>
    <submittedName>
        <fullName evidence="1">Uncharacterized protein</fullName>
    </submittedName>
</protein>
<evidence type="ECO:0000313" key="2">
    <source>
        <dbReference type="Proteomes" id="UP000217696"/>
    </source>
</evidence>
<proteinExistence type="predicted"/>
<name>A0A0U5BIP9_9BACL</name>
<reference evidence="1 2" key="1">
    <citation type="submission" date="2015-12" db="EMBL/GenBank/DDBJ databases">
        <title>Genome sequence of Aneurinibacillus soli.</title>
        <authorList>
            <person name="Lee J.S."/>
            <person name="Lee K.C."/>
            <person name="Kim K.K."/>
            <person name="Lee B.W."/>
        </authorList>
    </citation>
    <scope>NUCLEOTIDE SEQUENCE [LARGE SCALE GENOMIC DNA]</scope>
    <source>
        <strain evidence="1 2">CB4</strain>
    </source>
</reference>
<dbReference type="Proteomes" id="UP000217696">
    <property type="component" value="Chromosome"/>
</dbReference>
<dbReference type="OrthoDB" id="7058586at2"/>
<dbReference type="AlphaFoldDB" id="A0A0U5BIP9"/>
<keyword evidence="2" id="KW-1185">Reference proteome</keyword>
<accession>A0A0U5BIP9</accession>